<evidence type="ECO:0008006" key="6">
    <source>
        <dbReference type="Google" id="ProtNLM"/>
    </source>
</evidence>
<sequence length="423" mass="42745">MSTGTPSGQAAVRHGWLQALVTVVAAALTMLVVASLGLWAAGAAGLPRGAFPPVVAATVVTAVGGSVELSGNAGSLAGTDAGLTVVPLSVSLAGALVVAAGFLRPLRRGAFRGAGGLILWAARIAVLWLLALAALGVAARHTFTLSLGDSVLGGLGDVFGLSPRVGFTAEVPRTLLFGLLWLAGVLVVALLVTRSAPLAGRLGRLREAARPLAYAMVALLLACVVLAGGVALVVAATRGRPAETFGVILLGLPNLAWLAFTLGLGATWDGRLTGPFGLPLPPVLEEVLRAPDLSTLDVRTLAAHDGRVWWLVVVDAMLVLAAAVLAAPRPPAGTAAWRHALRTAVALALTVLAVCLLGRVRAHWGLSVLGVGDLGGNLAGELLLRPRLWGALGWAALWGLVAGFLGALLARGARAARGRSGGT</sequence>
<evidence type="ECO:0000313" key="3">
    <source>
        <dbReference type="EMBL" id="QCN90345.1"/>
    </source>
</evidence>
<feature type="transmembrane region" description="Helical" evidence="1">
    <location>
        <begin position="50"/>
        <end position="69"/>
    </location>
</feature>
<dbReference type="InterPro" id="IPR047724">
    <property type="entry name" value="Streptophobe"/>
</dbReference>
<protein>
    <recommendedName>
        <fullName evidence="6">Integral membrane protein</fullName>
    </recommendedName>
</protein>
<dbReference type="RefSeq" id="WP_127181952.1">
    <property type="nucleotide sequence ID" value="NZ_CP029078.1"/>
</dbReference>
<keyword evidence="1" id="KW-0812">Transmembrane</keyword>
<dbReference type="Proteomes" id="UP000501753">
    <property type="component" value="Chromosome"/>
</dbReference>
<feature type="transmembrane region" description="Helical" evidence="1">
    <location>
        <begin position="388"/>
        <end position="410"/>
    </location>
</feature>
<dbReference type="AlphaFoldDB" id="A0A3S9ZNI9"/>
<feature type="transmembrane region" description="Helical" evidence="1">
    <location>
        <begin position="115"/>
        <end position="137"/>
    </location>
</feature>
<evidence type="ECO:0000313" key="4">
    <source>
        <dbReference type="Proteomes" id="UP000271291"/>
    </source>
</evidence>
<gene>
    <name evidence="3" type="ORF">DDJ31_02460</name>
    <name evidence="2" type="ORF">ELQ87_36780</name>
</gene>
<organism evidence="2 4">
    <name type="scientific">Streptomyces griseoviridis</name>
    <dbReference type="NCBI Taxonomy" id="45398"/>
    <lineage>
        <taxon>Bacteria</taxon>
        <taxon>Bacillati</taxon>
        <taxon>Actinomycetota</taxon>
        <taxon>Actinomycetes</taxon>
        <taxon>Kitasatosporales</taxon>
        <taxon>Streptomycetaceae</taxon>
        <taxon>Streptomyces</taxon>
    </lineage>
</organism>
<dbReference type="Proteomes" id="UP000271291">
    <property type="component" value="Chromosome"/>
</dbReference>
<feature type="transmembrane region" description="Helical" evidence="1">
    <location>
        <begin position="212"/>
        <end position="235"/>
    </location>
</feature>
<feature type="transmembrane region" description="Helical" evidence="1">
    <location>
        <begin position="143"/>
        <end position="162"/>
    </location>
</feature>
<reference evidence="3 5" key="1">
    <citation type="submission" date="2018-04" db="EMBL/GenBank/DDBJ databases">
        <title>Complete genome sequences of Streptomyces griseoviridis K61 and characterization of antagonistic properties of biological control agents.</title>
        <authorList>
            <person name="Mariita R.M."/>
            <person name="Sello J.K."/>
        </authorList>
    </citation>
    <scope>NUCLEOTIDE SEQUENCE [LARGE SCALE GENOMIC DNA]</scope>
    <source>
        <strain evidence="3 5">K61</strain>
    </source>
</reference>
<feature type="transmembrane region" description="Helical" evidence="1">
    <location>
        <begin position="308"/>
        <end position="328"/>
    </location>
</feature>
<keyword evidence="5" id="KW-1185">Reference proteome</keyword>
<proteinExistence type="predicted"/>
<reference evidence="2 4" key="2">
    <citation type="submission" date="2018-12" db="EMBL/GenBank/DDBJ databases">
        <title>Streptomyces griseoviridis F1-27 complete genome.</title>
        <authorList>
            <person name="Mariita R.M."/>
            <person name="Sello J.K."/>
        </authorList>
    </citation>
    <scope>NUCLEOTIDE SEQUENCE [LARGE SCALE GENOMIC DNA]</scope>
    <source>
        <strain evidence="2 4">F1-27</strain>
    </source>
</reference>
<feature type="transmembrane region" description="Helical" evidence="1">
    <location>
        <begin position="81"/>
        <end position="103"/>
    </location>
</feature>
<dbReference type="EMBL" id="CP034687">
    <property type="protein sequence ID" value="AZS89182.1"/>
    <property type="molecule type" value="Genomic_DNA"/>
</dbReference>
<dbReference type="KEGG" id="sgd:ELQ87_36780"/>
<evidence type="ECO:0000256" key="1">
    <source>
        <dbReference type="SAM" id="Phobius"/>
    </source>
</evidence>
<evidence type="ECO:0000313" key="5">
    <source>
        <dbReference type="Proteomes" id="UP000501753"/>
    </source>
</evidence>
<feature type="transmembrane region" description="Helical" evidence="1">
    <location>
        <begin position="340"/>
        <end position="360"/>
    </location>
</feature>
<keyword evidence="1" id="KW-0472">Membrane</keyword>
<feature type="transmembrane region" description="Helical" evidence="1">
    <location>
        <begin position="247"/>
        <end position="268"/>
    </location>
</feature>
<feature type="transmembrane region" description="Helical" evidence="1">
    <location>
        <begin position="174"/>
        <end position="192"/>
    </location>
</feature>
<name>A0A3S9ZNI9_STRGD</name>
<feature type="transmembrane region" description="Helical" evidence="1">
    <location>
        <begin position="16"/>
        <end position="38"/>
    </location>
</feature>
<dbReference type="NCBIfam" id="NF038391">
    <property type="entry name" value="streptophobe"/>
    <property type="match status" value="1"/>
</dbReference>
<accession>A0A3S9ZNI9</accession>
<dbReference type="EMBL" id="CP029078">
    <property type="protein sequence ID" value="QCN90345.1"/>
    <property type="molecule type" value="Genomic_DNA"/>
</dbReference>
<keyword evidence="1" id="KW-1133">Transmembrane helix</keyword>
<dbReference type="OrthoDB" id="3872592at2"/>
<evidence type="ECO:0000313" key="2">
    <source>
        <dbReference type="EMBL" id="AZS89182.1"/>
    </source>
</evidence>